<dbReference type="PANTHER" id="PTHR45720">
    <property type="entry name" value="CHLORIDE CHANNEL PROTEIN 2"/>
    <property type="match status" value="1"/>
</dbReference>
<dbReference type="AlphaFoldDB" id="A0A2J7RF56"/>
<dbReference type="Proteomes" id="UP000235965">
    <property type="component" value="Unassembled WGS sequence"/>
</dbReference>
<organism evidence="3 4">
    <name type="scientific">Cryptotermes secundus</name>
    <dbReference type="NCBI Taxonomy" id="105785"/>
    <lineage>
        <taxon>Eukaryota</taxon>
        <taxon>Metazoa</taxon>
        <taxon>Ecdysozoa</taxon>
        <taxon>Arthropoda</taxon>
        <taxon>Hexapoda</taxon>
        <taxon>Insecta</taxon>
        <taxon>Pterygota</taxon>
        <taxon>Neoptera</taxon>
        <taxon>Polyneoptera</taxon>
        <taxon>Dictyoptera</taxon>
        <taxon>Blattodea</taxon>
        <taxon>Blattoidea</taxon>
        <taxon>Termitoidae</taxon>
        <taxon>Kalotermitidae</taxon>
        <taxon>Cryptotermitinae</taxon>
        <taxon>Cryptotermes</taxon>
    </lineage>
</organism>
<feature type="coiled-coil region" evidence="1">
    <location>
        <begin position="90"/>
        <end position="118"/>
    </location>
</feature>
<keyword evidence="4" id="KW-1185">Reference proteome</keyword>
<dbReference type="EMBL" id="NEVH01004413">
    <property type="protein sequence ID" value="PNF39472.1"/>
    <property type="molecule type" value="Genomic_DNA"/>
</dbReference>
<sequence length="242" mass="28372">MLATVHEEYCEDDVDSEWEDFDRLMEEYRLRRRNIPASPLLSSVRHYDHRRAQEQVFYPCPPPQPSELIEDLDYVQTVMYGRYTKDLGEYAKEEARKVKALERKRKKEDRLRNKELQKYRGKCASKVIAAFSFVWRHTFARLGEDWVFLALLGIIMAFISFLMDRGISICNQARIWLYKDLTTHPVVQYVAWISLPVFLILFSAGFVHIVAPQSIGSIRAHCQHHCHTPIEASDVIPGNLRE</sequence>
<evidence type="ECO:0000313" key="3">
    <source>
        <dbReference type="EMBL" id="PNF39472.1"/>
    </source>
</evidence>
<dbReference type="InterPro" id="IPR050970">
    <property type="entry name" value="Cl_channel_volt-gated"/>
</dbReference>
<dbReference type="GO" id="GO:0005886">
    <property type="term" value="C:plasma membrane"/>
    <property type="evidence" value="ECO:0007669"/>
    <property type="project" value="TreeGrafter"/>
</dbReference>
<feature type="transmembrane region" description="Helical" evidence="2">
    <location>
        <begin position="189"/>
        <end position="211"/>
    </location>
</feature>
<keyword evidence="2" id="KW-1133">Transmembrane helix</keyword>
<evidence type="ECO:0008006" key="5">
    <source>
        <dbReference type="Google" id="ProtNLM"/>
    </source>
</evidence>
<keyword evidence="2" id="KW-0472">Membrane</keyword>
<dbReference type="GO" id="GO:0005247">
    <property type="term" value="F:voltage-gated chloride channel activity"/>
    <property type="evidence" value="ECO:0007669"/>
    <property type="project" value="TreeGrafter"/>
</dbReference>
<evidence type="ECO:0000313" key="4">
    <source>
        <dbReference type="Proteomes" id="UP000235965"/>
    </source>
</evidence>
<dbReference type="InterPro" id="IPR014743">
    <property type="entry name" value="Cl-channel_core"/>
</dbReference>
<accession>A0A2J7RF56</accession>
<evidence type="ECO:0000256" key="1">
    <source>
        <dbReference type="SAM" id="Coils"/>
    </source>
</evidence>
<name>A0A2J7RF56_9NEOP</name>
<comment type="caution">
    <text evidence="3">The sequence shown here is derived from an EMBL/GenBank/DDBJ whole genome shotgun (WGS) entry which is preliminary data.</text>
</comment>
<dbReference type="SUPFAM" id="SSF81340">
    <property type="entry name" value="Clc chloride channel"/>
    <property type="match status" value="1"/>
</dbReference>
<proteinExistence type="predicted"/>
<dbReference type="PANTHER" id="PTHR45720:SF10">
    <property type="entry name" value="CHLORIDE CHANNEL PROTEIN 2"/>
    <property type="match status" value="1"/>
</dbReference>
<evidence type="ECO:0000256" key="2">
    <source>
        <dbReference type="SAM" id="Phobius"/>
    </source>
</evidence>
<dbReference type="STRING" id="105785.A0A2J7RF56"/>
<dbReference type="OrthoDB" id="4564at2759"/>
<feature type="transmembrane region" description="Helical" evidence="2">
    <location>
        <begin position="146"/>
        <end position="169"/>
    </location>
</feature>
<dbReference type="InParanoid" id="A0A2J7RF56"/>
<dbReference type="Gene3D" id="1.10.3080.10">
    <property type="entry name" value="Clc chloride channel"/>
    <property type="match status" value="1"/>
</dbReference>
<reference evidence="3 4" key="1">
    <citation type="submission" date="2017-12" db="EMBL/GenBank/DDBJ databases">
        <title>Hemimetabolous genomes reveal molecular basis of termite eusociality.</title>
        <authorList>
            <person name="Harrison M.C."/>
            <person name="Jongepier E."/>
            <person name="Robertson H.M."/>
            <person name="Arning N."/>
            <person name="Bitard-Feildel T."/>
            <person name="Chao H."/>
            <person name="Childers C.P."/>
            <person name="Dinh H."/>
            <person name="Doddapaneni H."/>
            <person name="Dugan S."/>
            <person name="Gowin J."/>
            <person name="Greiner C."/>
            <person name="Han Y."/>
            <person name="Hu H."/>
            <person name="Hughes D.S.T."/>
            <person name="Huylmans A.-K."/>
            <person name="Kemena C."/>
            <person name="Kremer L.P.M."/>
            <person name="Lee S.L."/>
            <person name="Lopez-Ezquerra A."/>
            <person name="Mallet L."/>
            <person name="Monroy-Kuhn J.M."/>
            <person name="Moser A."/>
            <person name="Murali S.C."/>
            <person name="Muzny D.M."/>
            <person name="Otani S."/>
            <person name="Piulachs M.-D."/>
            <person name="Poelchau M."/>
            <person name="Qu J."/>
            <person name="Schaub F."/>
            <person name="Wada-Katsumata A."/>
            <person name="Worley K.C."/>
            <person name="Xie Q."/>
            <person name="Ylla G."/>
            <person name="Poulsen M."/>
            <person name="Gibbs R.A."/>
            <person name="Schal C."/>
            <person name="Richards S."/>
            <person name="Belles X."/>
            <person name="Korb J."/>
            <person name="Bornberg-Bauer E."/>
        </authorList>
    </citation>
    <scope>NUCLEOTIDE SEQUENCE [LARGE SCALE GENOMIC DNA]</scope>
    <source>
        <tissue evidence="3">Whole body</tissue>
    </source>
</reference>
<protein>
    <recommendedName>
        <fullName evidence="5">Chloride channel CLIC-like protein 1</fullName>
    </recommendedName>
</protein>
<keyword evidence="2" id="KW-0812">Transmembrane</keyword>
<gene>
    <name evidence="3" type="ORF">B7P43_G11079</name>
</gene>
<keyword evidence="1" id="KW-0175">Coiled coil</keyword>